<dbReference type="Pfam" id="PF00885">
    <property type="entry name" value="DMRL_synthase"/>
    <property type="match status" value="1"/>
</dbReference>
<comment type="pathway">
    <text evidence="1 7">Cofactor biosynthesis; riboflavin biosynthesis; riboflavin from 2-hydroxy-3-oxobutyl phosphate and 5-amino-6-(D-ribitylamino)uracil: step 1/2.</text>
</comment>
<accession>A0AAV9ASA8</accession>
<evidence type="ECO:0000256" key="1">
    <source>
        <dbReference type="ARBA" id="ARBA00004917"/>
    </source>
</evidence>
<reference evidence="8" key="2">
    <citation type="submission" date="2023-06" db="EMBL/GenBank/DDBJ databases">
        <authorList>
            <person name="Ma L."/>
            <person name="Liu K.-W."/>
            <person name="Li Z."/>
            <person name="Hsiao Y.-Y."/>
            <person name="Qi Y."/>
            <person name="Fu T."/>
            <person name="Tang G."/>
            <person name="Zhang D."/>
            <person name="Sun W.-H."/>
            <person name="Liu D.-K."/>
            <person name="Li Y."/>
            <person name="Chen G.-Z."/>
            <person name="Liu X.-D."/>
            <person name="Liao X.-Y."/>
            <person name="Jiang Y.-T."/>
            <person name="Yu X."/>
            <person name="Hao Y."/>
            <person name="Huang J."/>
            <person name="Zhao X.-W."/>
            <person name="Ke S."/>
            <person name="Chen Y.-Y."/>
            <person name="Wu W.-L."/>
            <person name="Hsu J.-L."/>
            <person name="Lin Y.-F."/>
            <person name="Huang M.-D."/>
            <person name="Li C.-Y."/>
            <person name="Huang L."/>
            <person name="Wang Z.-W."/>
            <person name="Zhao X."/>
            <person name="Zhong W.-Y."/>
            <person name="Peng D.-H."/>
            <person name="Ahmad S."/>
            <person name="Lan S."/>
            <person name="Zhang J.-S."/>
            <person name="Tsai W.-C."/>
            <person name="Van De Peer Y."/>
            <person name="Liu Z.-J."/>
        </authorList>
    </citation>
    <scope>NUCLEOTIDE SEQUENCE</scope>
    <source>
        <strain evidence="8">SCP</strain>
        <tissue evidence="8">Leaves</tissue>
    </source>
</reference>
<comment type="caution">
    <text evidence="8">The sequence shown here is derived from an EMBL/GenBank/DDBJ whole genome shotgun (WGS) entry which is preliminary data.</text>
</comment>
<dbReference type="PANTHER" id="PTHR21058">
    <property type="entry name" value="6,7-DIMETHYL-8-RIBITYLLUMAZINE SYNTHASE DMRL SYNTHASE LUMAZINE SYNTHASE"/>
    <property type="match status" value="1"/>
</dbReference>
<keyword evidence="9" id="KW-1185">Reference proteome</keyword>
<proteinExistence type="inferred from homology"/>
<evidence type="ECO:0000256" key="4">
    <source>
        <dbReference type="ARBA" id="ARBA00022679"/>
    </source>
</evidence>
<evidence type="ECO:0000313" key="9">
    <source>
        <dbReference type="Proteomes" id="UP001179952"/>
    </source>
</evidence>
<gene>
    <name evidence="8" type="ORF">QJS04_geneDACA015592</name>
</gene>
<organism evidence="8 9">
    <name type="scientific">Acorus gramineus</name>
    <name type="common">Dwarf sweet flag</name>
    <dbReference type="NCBI Taxonomy" id="55184"/>
    <lineage>
        <taxon>Eukaryota</taxon>
        <taxon>Viridiplantae</taxon>
        <taxon>Streptophyta</taxon>
        <taxon>Embryophyta</taxon>
        <taxon>Tracheophyta</taxon>
        <taxon>Spermatophyta</taxon>
        <taxon>Magnoliopsida</taxon>
        <taxon>Liliopsida</taxon>
        <taxon>Acoraceae</taxon>
        <taxon>Acorus</taxon>
    </lineage>
</organism>
<dbReference type="EC" id="2.5.1.78" evidence="7"/>
<evidence type="ECO:0000256" key="5">
    <source>
        <dbReference type="ARBA" id="ARBA00048785"/>
    </source>
</evidence>
<evidence type="ECO:0000256" key="7">
    <source>
        <dbReference type="RuleBase" id="RU003795"/>
    </source>
</evidence>
<sequence>MASIAAAEPCFLSSRRARLTPPSLLSKHSSRNLVSSSPPIRVNLVSKRNGRSPVLAMAGVQHLRGSPMRTEGLRFAVVVAKFNEVVTKLLLEGALDTFRRYLIKDEDIVVVEVPGSFEIPVVATHLAKTGKYHAVLCIGAVVRGDTTHYDAVANSAASGVLSAGLNSGVPCIFGVLTCDDMDQALNRAGGKSGNKGAEAALSAIEMASLLEHHLKK</sequence>
<evidence type="ECO:0000256" key="6">
    <source>
        <dbReference type="ARBA" id="ARBA00063688"/>
    </source>
</evidence>
<dbReference type="GO" id="GO:0000906">
    <property type="term" value="F:6,7-dimethyl-8-ribityllumazine synthase activity"/>
    <property type="evidence" value="ECO:0007669"/>
    <property type="project" value="UniProtKB-EC"/>
</dbReference>
<comment type="similarity">
    <text evidence="2 7">Belongs to the DMRL synthase family.</text>
</comment>
<dbReference type="GO" id="GO:0009231">
    <property type="term" value="P:riboflavin biosynthetic process"/>
    <property type="evidence" value="ECO:0007669"/>
    <property type="project" value="UniProtKB-KW"/>
</dbReference>
<comment type="catalytic activity">
    <reaction evidence="5 7">
        <text>(2S)-2-hydroxy-3-oxobutyl phosphate + 5-amino-6-(D-ribitylamino)uracil = 6,7-dimethyl-8-(1-D-ribityl)lumazine + phosphate + 2 H2O + H(+)</text>
        <dbReference type="Rhea" id="RHEA:26152"/>
        <dbReference type="ChEBI" id="CHEBI:15377"/>
        <dbReference type="ChEBI" id="CHEBI:15378"/>
        <dbReference type="ChEBI" id="CHEBI:15934"/>
        <dbReference type="ChEBI" id="CHEBI:43474"/>
        <dbReference type="ChEBI" id="CHEBI:58201"/>
        <dbReference type="ChEBI" id="CHEBI:58830"/>
        <dbReference type="EC" id="2.5.1.78"/>
    </reaction>
</comment>
<dbReference type="Gene3D" id="3.40.50.960">
    <property type="entry name" value="Lumazine/riboflavin synthase"/>
    <property type="match status" value="1"/>
</dbReference>
<keyword evidence="4 7" id="KW-0808">Transferase</keyword>
<dbReference type="Proteomes" id="UP001179952">
    <property type="component" value="Unassembled WGS sequence"/>
</dbReference>
<evidence type="ECO:0000313" key="8">
    <source>
        <dbReference type="EMBL" id="KAK1266960.1"/>
    </source>
</evidence>
<comment type="function">
    <text evidence="7">Catalyzes the formation of 6,7-dimethyl-8-ribityllumazine by condensation of 5-amino-6-(D-ribitylamino)uracil with 3,4-dihydroxy-2-butanone 4-phosphate. This is the penultimate step in the biosynthesis of riboflavin.</text>
</comment>
<evidence type="ECO:0000256" key="3">
    <source>
        <dbReference type="ARBA" id="ARBA00022619"/>
    </source>
</evidence>
<protein>
    <recommendedName>
        <fullName evidence="7">6,7-dimethyl-8-ribityllumazine synthase</fullName>
        <shortName evidence="7">DMRL synthase</shortName>
        <ecNumber evidence="7">2.5.1.78</ecNumber>
    </recommendedName>
</protein>
<dbReference type="HAMAP" id="MF_00178">
    <property type="entry name" value="Lumazine_synth"/>
    <property type="match status" value="1"/>
</dbReference>
<dbReference type="GO" id="GO:0009349">
    <property type="term" value="C:riboflavin synthase complex"/>
    <property type="evidence" value="ECO:0007669"/>
    <property type="project" value="UniProtKB-UniRule"/>
</dbReference>
<dbReference type="SUPFAM" id="SSF52121">
    <property type="entry name" value="Lumazine synthase"/>
    <property type="match status" value="1"/>
</dbReference>
<reference evidence="8" key="1">
    <citation type="journal article" date="2023" name="Nat. Commun.">
        <title>Diploid and tetraploid genomes of Acorus and the evolution of monocots.</title>
        <authorList>
            <person name="Ma L."/>
            <person name="Liu K.W."/>
            <person name="Li Z."/>
            <person name="Hsiao Y.Y."/>
            <person name="Qi Y."/>
            <person name="Fu T."/>
            <person name="Tang G.D."/>
            <person name="Zhang D."/>
            <person name="Sun W.H."/>
            <person name="Liu D.K."/>
            <person name="Li Y."/>
            <person name="Chen G.Z."/>
            <person name="Liu X.D."/>
            <person name="Liao X.Y."/>
            <person name="Jiang Y.T."/>
            <person name="Yu X."/>
            <person name="Hao Y."/>
            <person name="Huang J."/>
            <person name="Zhao X.W."/>
            <person name="Ke S."/>
            <person name="Chen Y.Y."/>
            <person name="Wu W.L."/>
            <person name="Hsu J.L."/>
            <person name="Lin Y.F."/>
            <person name="Huang M.D."/>
            <person name="Li C.Y."/>
            <person name="Huang L."/>
            <person name="Wang Z.W."/>
            <person name="Zhao X."/>
            <person name="Zhong W.Y."/>
            <person name="Peng D.H."/>
            <person name="Ahmad S."/>
            <person name="Lan S."/>
            <person name="Zhang J.S."/>
            <person name="Tsai W.C."/>
            <person name="Van de Peer Y."/>
            <person name="Liu Z.J."/>
        </authorList>
    </citation>
    <scope>NUCLEOTIDE SEQUENCE</scope>
    <source>
        <strain evidence="8">SCP</strain>
    </source>
</reference>
<dbReference type="EMBL" id="JAUJYN010000007">
    <property type="protein sequence ID" value="KAK1266960.1"/>
    <property type="molecule type" value="Genomic_DNA"/>
</dbReference>
<dbReference type="AlphaFoldDB" id="A0AAV9ASA8"/>
<dbReference type="InterPro" id="IPR036467">
    <property type="entry name" value="LS/RS_sf"/>
</dbReference>
<dbReference type="PANTHER" id="PTHR21058:SF0">
    <property type="entry name" value="6,7-DIMETHYL-8-RIBITYLLUMAZINE SYNTHASE"/>
    <property type="match status" value="1"/>
</dbReference>
<comment type="subunit">
    <text evidence="6">Oligomer forming an icosahedral capsid.</text>
</comment>
<name>A0AAV9ASA8_ACOGR</name>
<dbReference type="CDD" id="cd09209">
    <property type="entry name" value="Lumazine_synthase-I"/>
    <property type="match status" value="1"/>
</dbReference>
<keyword evidence="3 7" id="KW-0686">Riboflavin biosynthesis</keyword>
<dbReference type="FunFam" id="3.40.50.960:FF:000001">
    <property type="entry name" value="6,7-dimethyl-8-ribityllumazine synthase"/>
    <property type="match status" value="1"/>
</dbReference>
<dbReference type="InterPro" id="IPR002180">
    <property type="entry name" value="LS/RS"/>
</dbReference>
<dbReference type="InterPro" id="IPR034964">
    <property type="entry name" value="LS"/>
</dbReference>
<dbReference type="NCBIfam" id="TIGR00114">
    <property type="entry name" value="lumazine-synth"/>
    <property type="match status" value="1"/>
</dbReference>
<evidence type="ECO:0000256" key="2">
    <source>
        <dbReference type="ARBA" id="ARBA00007424"/>
    </source>
</evidence>